<evidence type="ECO:0008006" key="3">
    <source>
        <dbReference type="Google" id="ProtNLM"/>
    </source>
</evidence>
<evidence type="ECO:0000313" key="2">
    <source>
        <dbReference type="Proteomes" id="UP000254968"/>
    </source>
</evidence>
<dbReference type="Proteomes" id="UP000254968">
    <property type="component" value="Unassembled WGS sequence"/>
</dbReference>
<keyword evidence="2" id="KW-1185">Reference proteome</keyword>
<proteinExistence type="predicted"/>
<organism evidence="1 2">
    <name type="scientific">Legionella beliardensis</name>
    <dbReference type="NCBI Taxonomy" id="91822"/>
    <lineage>
        <taxon>Bacteria</taxon>
        <taxon>Pseudomonadati</taxon>
        <taxon>Pseudomonadota</taxon>
        <taxon>Gammaproteobacteria</taxon>
        <taxon>Legionellales</taxon>
        <taxon>Legionellaceae</taxon>
        <taxon>Legionella</taxon>
    </lineage>
</organism>
<evidence type="ECO:0000313" key="1">
    <source>
        <dbReference type="EMBL" id="STX27862.1"/>
    </source>
</evidence>
<dbReference type="EMBL" id="UGNV01000001">
    <property type="protein sequence ID" value="STX27862.1"/>
    <property type="molecule type" value="Genomic_DNA"/>
</dbReference>
<reference evidence="1 2" key="1">
    <citation type="submission" date="2018-06" db="EMBL/GenBank/DDBJ databases">
        <authorList>
            <consortium name="Pathogen Informatics"/>
            <person name="Doyle S."/>
        </authorList>
    </citation>
    <scope>NUCLEOTIDE SEQUENCE [LARGE SCALE GENOMIC DNA]</scope>
    <source>
        <strain evidence="1 2">NCTC13315</strain>
    </source>
</reference>
<name>A0A378HYL9_9GAMM</name>
<gene>
    <name evidence="1" type="ORF">NCTC13315_00383</name>
</gene>
<sequence length="518" mass="58551">MFLRSVIFLSLLGFVSLNWASCSFLDSNKAEAPATNDALRLIVSQSPVCPTDVFAFRALLKNHHLLLKTSLVANRGFHNPSQGSFSLFEWVTGQAKGFPTIEPGEFFFGHFTDVDEQNRLIANQYPEKNALMIEAFAWDYKKNVFNFYELRGDGEKGQWFYRGDSLDIFADNSMLHRQLHPTFGDRLRCSGCHGQGGPIMKELFSPHNDWWTTKRPLDFGGRKPDESLSLILTDLVSAEELASAVQHGLKKLNQHQAYQSSSLQEQLRPLFCPVEVNFVADESANDEYQANISIPSDFFIDSRLLPHKRVITISRTDYQAVLVYAESRFPETSLLDADHAWLAPVKALSDQMVIDSLIKRGVISDKFVADVLAVDMANPVFSSKRCELLSYLPLQSSPHWLDTFIYNLKQSPSLAAKDLLANLTDPTHTKDFYQQKAEQFLQQCQEKLTKLSHVEKMYALLAQRRLEIQASEISANPRGQILEPGFRVIFPSNNLASIPGYLEMNEQCDVKPKALTNG</sequence>
<accession>A0A378HYL9</accession>
<protein>
    <recommendedName>
        <fullName evidence="3">Rod shape-determining protein MreB</fullName>
    </recommendedName>
</protein>
<dbReference type="AlphaFoldDB" id="A0A378HYL9"/>
<dbReference type="OrthoDB" id="8565154at2"/>